<evidence type="ECO:0000256" key="6">
    <source>
        <dbReference type="PROSITE-ProRule" id="PRU00182"/>
    </source>
</evidence>
<dbReference type="PANTHER" id="PTHR47683">
    <property type="entry name" value="PSEUDOURIDINE SYNTHASE FAMILY PROTEIN-RELATED"/>
    <property type="match status" value="1"/>
</dbReference>
<evidence type="ECO:0000256" key="8">
    <source>
        <dbReference type="SAM" id="MobiDB-lite"/>
    </source>
</evidence>
<feature type="domain" description="RNA-binding S4" evidence="9">
    <location>
        <begin position="35"/>
        <end position="93"/>
    </location>
</feature>
<dbReference type="InterPro" id="IPR018496">
    <property type="entry name" value="PsdUridine_synth_RsuA/RluB_CS"/>
</dbReference>
<dbReference type="Gene3D" id="3.10.290.10">
    <property type="entry name" value="RNA-binding S4 domain"/>
    <property type="match status" value="1"/>
</dbReference>
<evidence type="ECO:0000256" key="2">
    <source>
        <dbReference type="ARBA" id="ARBA00008348"/>
    </source>
</evidence>
<keyword evidence="11" id="KW-1185">Reference proteome</keyword>
<organism evidence="10 11">
    <name type="scientific">Rhizobium helianthi</name>
    <dbReference type="NCBI Taxonomy" id="1132695"/>
    <lineage>
        <taxon>Bacteria</taxon>
        <taxon>Pseudomonadati</taxon>
        <taxon>Pseudomonadota</taxon>
        <taxon>Alphaproteobacteria</taxon>
        <taxon>Hyphomicrobiales</taxon>
        <taxon>Rhizobiaceae</taxon>
        <taxon>Rhizobium/Agrobacterium group</taxon>
        <taxon>Rhizobium</taxon>
    </lineage>
</organism>
<evidence type="ECO:0000313" key="11">
    <source>
        <dbReference type="Proteomes" id="UP001597322"/>
    </source>
</evidence>
<accession>A0ABW4M401</accession>
<dbReference type="SMART" id="SM00363">
    <property type="entry name" value="S4"/>
    <property type="match status" value="1"/>
</dbReference>
<dbReference type="InterPro" id="IPR002942">
    <property type="entry name" value="S4_RNA-bd"/>
</dbReference>
<dbReference type="PROSITE" id="PS01149">
    <property type="entry name" value="PSI_RSU"/>
    <property type="match status" value="1"/>
</dbReference>
<dbReference type="SUPFAM" id="SSF55174">
    <property type="entry name" value="Alpha-L RNA-binding motif"/>
    <property type="match status" value="1"/>
</dbReference>
<comment type="caution">
    <text evidence="10">The sequence shown here is derived from an EMBL/GenBank/DDBJ whole genome shotgun (WGS) entry which is preliminary data.</text>
</comment>
<dbReference type="CDD" id="cd02870">
    <property type="entry name" value="PseudoU_synth_RsuA_like"/>
    <property type="match status" value="1"/>
</dbReference>
<comment type="catalytic activity">
    <reaction evidence="1">
        <text>a uridine in RNA = a pseudouridine in RNA</text>
        <dbReference type="Rhea" id="RHEA:48348"/>
        <dbReference type="Rhea" id="RHEA-COMP:12068"/>
        <dbReference type="Rhea" id="RHEA-COMP:12069"/>
        <dbReference type="ChEBI" id="CHEBI:65314"/>
        <dbReference type="ChEBI" id="CHEBI:65315"/>
    </reaction>
</comment>
<evidence type="ECO:0000259" key="9">
    <source>
        <dbReference type="SMART" id="SM00363"/>
    </source>
</evidence>
<dbReference type="InterPro" id="IPR000748">
    <property type="entry name" value="PsdUridine_synth_RsuA/RluB/E/F"/>
</dbReference>
<evidence type="ECO:0000256" key="3">
    <source>
        <dbReference type="ARBA" id="ARBA00023235"/>
    </source>
</evidence>
<keyword evidence="3 7" id="KW-0413">Isomerase</keyword>
<keyword evidence="6" id="KW-0694">RNA-binding</keyword>
<dbReference type="Gene3D" id="3.30.70.1560">
    <property type="entry name" value="Alpha-L RNA-binding motif"/>
    <property type="match status" value="1"/>
</dbReference>
<dbReference type="GO" id="GO:0016853">
    <property type="term" value="F:isomerase activity"/>
    <property type="evidence" value="ECO:0007669"/>
    <property type="project" value="UniProtKB-KW"/>
</dbReference>
<evidence type="ECO:0000256" key="1">
    <source>
        <dbReference type="ARBA" id="ARBA00000073"/>
    </source>
</evidence>
<dbReference type="InterPro" id="IPR020103">
    <property type="entry name" value="PsdUridine_synth_cat_dom_sf"/>
</dbReference>
<comment type="catalytic activity">
    <reaction evidence="4">
        <text>uridine(35) in tRNA(Tyr) = pseudouridine(35) in tRNA(Tyr)</text>
        <dbReference type="Rhea" id="RHEA:60556"/>
        <dbReference type="Rhea" id="RHEA-COMP:15607"/>
        <dbReference type="Rhea" id="RHEA-COMP:15608"/>
        <dbReference type="ChEBI" id="CHEBI:65314"/>
        <dbReference type="ChEBI" id="CHEBI:65315"/>
    </reaction>
</comment>
<dbReference type="InterPro" id="IPR036986">
    <property type="entry name" value="S4_RNA-bd_sf"/>
</dbReference>
<dbReference type="NCBIfam" id="TIGR00093">
    <property type="entry name" value="pseudouridine synthase"/>
    <property type="match status" value="1"/>
</dbReference>
<evidence type="ECO:0000256" key="7">
    <source>
        <dbReference type="RuleBase" id="RU003887"/>
    </source>
</evidence>
<dbReference type="CDD" id="cd00165">
    <property type="entry name" value="S4"/>
    <property type="match status" value="1"/>
</dbReference>
<sequence>MANSRRGPPRGQKERRIAPATLPPRRKAPDNGQRATLSRALSKLGFCSRTQAEQLILAGRVTVDGKTVTDKETWVDLQASKLAVDGEAVKAQDFVYLMLNKPRGLVTTRHDPQGRPTVYDCLKHLQAAHISPVGRLDKASEGLLLFTNDTRFADALLDPETHVSKTYHVQIDGIADETLLTGLRAGVVHDGERLSARRVDLLRQGDKTAWLEIVLDEGKNRQIRRMLEAFHVECLRLVRIAIGDLPLGSLAKGESRSLTAAEVDALKHRTRRSV</sequence>
<dbReference type="InterPro" id="IPR050343">
    <property type="entry name" value="RsuA_PseudoU_synthase"/>
</dbReference>
<dbReference type="EMBL" id="JBHUEQ010000017">
    <property type="protein sequence ID" value="MFD1745929.1"/>
    <property type="molecule type" value="Genomic_DNA"/>
</dbReference>
<evidence type="ECO:0000256" key="5">
    <source>
        <dbReference type="ARBA" id="ARBA00036535"/>
    </source>
</evidence>
<comment type="catalytic activity">
    <reaction evidence="5">
        <text>uridine(2604) in 23S rRNA = pseudouridine(2604) in 23S rRNA</text>
        <dbReference type="Rhea" id="RHEA:38875"/>
        <dbReference type="Rhea" id="RHEA-COMP:10093"/>
        <dbReference type="Rhea" id="RHEA-COMP:10094"/>
        <dbReference type="ChEBI" id="CHEBI:65314"/>
        <dbReference type="ChEBI" id="CHEBI:65315"/>
        <dbReference type="EC" id="5.4.99.21"/>
    </reaction>
</comment>
<evidence type="ECO:0000256" key="4">
    <source>
        <dbReference type="ARBA" id="ARBA00036390"/>
    </source>
</evidence>
<comment type="similarity">
    <text evidence="2 7">Belongs to the pseudouridine synthase RsuA family.</text>
</comment>
<dbReference type="PANTHER" id="PTHR47683:SF2">
    <property type="entry name" value="RNA-BINDING S4 DOMAIN-CONTAINING PROTEIN"/>
    <property type="match status" value="1"/>
</dbReference>
<dbReference type="Pfam" id="PF00849">
    <property type="entry name" value="PseudoU_synth_2"/>
    <property type="match status" value="1"/>
</dbReference>
<dbReference type="EC" id="5.4.99.-" evidence="7"/>
<dbReference type="InterPro" id="IPR020094">
    <property type="entry name" value="TruA/RsuA/RluB/E/F_N"/>
</dbReference>
<feature type="region of interest" description="Disordered" evidence="8">
    <location>
        <begin position="1"/>
        <end position="33"/>
    </location>
</feature>
<gene>
    <name evidence="10" type="ORF">ACFSE1_10700</name>
</gene>
<dbReference type="RefSeq" id="WP_377400558.1">
    <property type="nucleotide sequence ID" value="NZ_JBHUEQ010000017.1"/>
</dbReference>
<dbReference type="Gene3D" id="3.30.70.580">
    <property type="entry name" value="Pseudouridine synthase I, catalytic domain, N-terminal subdomain"/>
    <property type="match status" value="1"/>
</dbReference>
<dbReference type="SUPFAM" id="SSF55120">
    <property type="entry name" value="Pseudouridine synthase"/>
    <property type="match status" value="1"/>
</dbReference>
<reference evidence="11" key="1">
    <citation type="journal article" date="2019" name="Int. J. Syst. Evol. Microbiol.">
        <title>The Global Catalogue of Microorganisms (GCM) 10K type strain sequencing project: providing services to taxonomists for standard genome sequencing and annotation.</title>
        <authorList>
            <consortium name="The Broad Institute Genomics Platform"/>
            <consortium name="The Broad Institute Genome Sequencing Center for Infectious Disease"/>
            <person name="Wu L."/>
            <person name="Ma J."/>
        </authorList>
    </citation>
    <scope>NUCLEOTIDE SEQUENCE [LARGE SCALE GENOMIC DNA]</scope>
    <source>
        <strain evidence="11">CG52</strain>
    </source>
</reference>
<evidence type="ECO:0000313" key="10">
    <source>
        <dbReference type="EMBL" id="MFD1745929.1"/>
    </source>
</evidence>
<name>A0ABW4M401_9HYPH</name>
<dbReference type="InterPro" id="IPR006145">
    <property type="entry name" value="PsdUridine_synth_RsuA/RluA"/>
</dbReference>
<dbReference type="PROSITE" id="PS50889">
    <property type="entry name" value="S4"/>
    <property type="match status" value="1"/>
</dbReference>
<dbReference type="Proteomes" id="UP001597322">
    <property type="component" value="Unassembled WGS sequence"/>
</dbReference>
<proteinExistence type="inferred from homology"/>
<dbReference type="InterPro" id="IPR042092">
    <property type="entry name" value="PsdUridine_s_RsuA/RluB/E/F_cat"/>
</dbReference>
<protein>
    <recommendedName>
        <fullName evidence="7">Pseudouridine synthase</fullName>
        <ecNumber evidence="7">5.4.99.-</ecNumber>
    </recommendedName>
</protein>
<dbReference type="Pfam" id="PF01479">
    <property type="entry name" value="S4"/>
    <property type="match status" value="1"/>
</dbReference>